<evidence type="ECO:0000313" key="4">
    <source>
        <dbReference type="Proteomes" id="UP000232323"/>
    </source>
</evidence>
<dbReference type="Gene3D" id="3.30.230.30">
    <property type="entry name" value="Impact, N-terminal domain"/>
    <property type="match status" value="1"/>
</dbReference>
<dbReference type="InterPro" id="IPR036956">
    <property type="entry name" value="Impact_N_sf"/>
</dbReference>
<dbReference type="InterPro" id="IPR001498">
    <property type="entry name" value="Impact_N"/>
</dbReference>
<dbReference type="PANTHER" id="PTHR16301:SF20">
    <property type="entry name" value="IMPACT FAMILY MEMBER YIGZ"/>
    <property type="match status" value="1"/>
</dbReference>
<dbReference type="Pfam" id="PF01205">
    <property type="entry name" value="Impact_N"/>
    <property type="match status" value="1"/>
</dbReference>
<accession>A0A250XN15</accession>
<proteinExistence type="inferred from homology"/>
<dbReference type="AlphaFoldDB" id="A0A250XN15"/>
<dbReference type="STRING" id="1157962.A0A250XN15"/>
<gene>
    <name evidence="3" type="ORF">CEUSTIGMA_g11724.t1</name>
</gene>
<protein>
    <recommendedName>
        <fullName evidence="2">Impact N-terminal domain-containing protein</fullName>
    </recommendedName>
</protein>
<evidence type="ECO:0000256" key="1">
    <source>
        <dbReference type="ARBA" id="ARBA00007665"/>
    </source>
</evidence>
<organism evidence="3 4">
    <name type="scientific">Chlamydomonas eustigma</name>
    <dbReference type="NCBI Taxonomy" id="1157962"/>
    <lineage>
        <taxon>Eukaryota</taxon>
        <taxon>Viridiplantae</taxon>
        <taxon>Chlorophyta</taxon>
        <taxon>core chlorophytes</taxon>
        <taxon>Chlorophyceae</taxon>
        <taxon>CS clade</taxon>
        <taxon>Chlamydomonadales</taxon>
        <taxon>Chlamydomonadaceae</taxon>
        <taxon>Chlamydomonas</taxon>
    </lineage>
</organism>
<evidence type="ECO:0000259" key="2">
    <source>
        <dbReference type="Pfam" id="PF01205"/>
    </source>
</evidence>
<dbReference type="SUPFAM" id="SSF54211">
    <property type="entry name" value="Ribosomal protein S5 domain 2-like"/>
    <property type="match status" value="1"/>
</dbReference>
<dbReference type="PANTHER" id="PTHR16301">
    <property type="entry name" value="IMPACT-RELATED"/>
    <property type="match status" value="1"/>
</dbReference>
<evidence type="ECO:0000313" key="3">
    <source>
        <dbReference type="EMBL" id="GAX84302.1"/>
    </source>
</evidence>
<dbReference type="InterPro" id="IPR020569">
    <property type="entry name" value="UPF0029_Impact_CS"/>
</dbReference>
<sequence>MLKASNLTSAWHSLYRSKTSTSAATTVLCRCLPATIACTTSMEVEVKKSKFVVKAWHVSSPQEALETLREASDKKASHNCWAYQIGSEFRSSDDGEPAGTAGRPILAAIHGENIDQACVLITRYFGGIQLGPGGLIRAYGGAARNCLRGAPKKALQSMQLFEFRIPWGTHGGVYHVLDTVGAKIQGPESYTEDGYTMITATVDSLKSDQLELLVTEVSAGRVQTKRISKPVFNPLDMEVLHDLSTHA</sequence>
<feature type="domain" description="Impact N-terminal" evidence="2">
    <location>
        <begin position="47"/>
        <end position="147"/>
    </location>
</feature>
<comment type="similarity">
    <text evidence="1">Belongs to the IMPACT family.</text>
</comment>
<dbReference type="GO" id="GO:0006446">
    <property type="term" value="P:regulation of translational initiation"/>
    <property type="evidence" value="ECO:0007669"/>
    <property type="project" value="TreeGrafter"/>
</dbReference>
<name>A0A250XN15_9CHLO</name>
<dbReference type="Proteomes" id="UP000232323">
    <property type="component" value="Unassembled WGS sequence"/>
</dbReference>
<comment type="caution">
    <text evidence="3">The sequence shown here is derived from an EMBL/GenBank/DDBJ whole genome shotgun (WGS) entry which is preliminary data.</text>
</comment>
<dbReference type="EMBL" id="BEGY01000121">
    <property type="protein sequence ID" value="GAX84302.1"/>
    <property type="molecule type" value="Genomic_DNA"/>
</dbReference>
<dbReference type="PROSITE" id="PS00910">
    <property type="entry name" value="UPF0029"/>
    <property type="match status" value="1"/>
</dbReference>
<reference evidence="3 4" key="1">
    <citation type="submission" date="2017-08" db="EMBL/GenBank/DDBJ databases">
        <title>Acidophilic green algal genome provides insights into adaptation to an acidic environment.</title>
        <authorList>
            <person name="Hirooka S."/>
            <person name="Hirose Y."/>
            <person name="Kanesaki Y."/>
            <person name="Higuchi S."/>
            <person name="Fujiwara T."/>
            <person name="Onuma R."/>
            <person name="Era A."/>
            <person name="Ohbayashi R."/>
            <person name="Uzuka A."/>
            <person name="Nozaki H."/>
            <person name="Yoshikawa H."/>
            <person name="Miyagishima S.Y."/>
        </authorList>
    </citation>
    <scope>NUCLEOTIDE SEQUENCE [LARGE SCALE GENOMIC DNA]</scope>
    <source>
        <strain evidence="3 4">NIES-2499</strain>
    </source>
</reference>
<keyword evidence="4" id="KW-1185">Reference proteome</keyword>
<dbReference type="InterPro" id="IPR020568">
    <property type="entry name" value="Ribosomal_Su5_D2-typ_SF"/>
</dbReference>
<dbReference type="OrthoDB" id="10262814at2759"/>
<dbReference type="InterPro" id="IPR023582">
    <property type="entry name" value="Impact"/>
</dbReference>
<dbReference type="GO" id="GO:0005737">
    <property type="term" value="C:cytoplasm"/>
    <property type="evidence" value="ECO:0007669"/>
    <property type="project" value="TreeGrafter"/>
</dbReference>